<accession>A0AC35U988</accession>
<protein>
    <submittedName>
        <fullName evidence="2">G_PROTEIN_RECEP_F1_2 domain-containing protein</fullName>
    </submittedName>
</protein>
<sequence length="97" mass="10967">MKNYIRIRLVVLISLISTITILLPSATSLASFFGECTALADASDWMSVVKSSINLFVYCLLNKEFQEHFFGNLLRIRKFKPESSTTSKEMSSPRLVT</sequence>
<reference evidence="2" key="1">
    <citation type="submission" date="2016-11" db="UniProtKB">
        <authorList>
            <consortium name="WormBaseParasite"/>
        </authorList>
    </citation>
    <scope>IDENTIFICATION</scope>
    <source>
        <strain evidence="2">KR3021</strain>
    </source>
</reference>
<evidence type="ECO:0000313" key="2">
    <source>
        <dbReference type="WBParaSite" id="RSKR_0000908200.1"/>
    </source>
</evidence>
<proteinExistence type="predicted"/>
<dbReference type="Proteomes" id="UP000095286">
    <property type="component" value="Unplaced"/>
</dbReference>
<evidence type="ECO:0000313" key="1">
    <source>
        <dbReference type="Proteomes" id="UP000095286"/>
    </source>
</evidence>
<organism evidence="1 2">
    <name type="scientific">Rhabditophanes sp. KR3021</name>
    <dbReference type="NCBI Taxonomy" id="114890"/>
    <lineage>
        <taxon>Eukaryota</taxon>
        <taxon>Metazoa</taxon>
        <taxon>Ecdysozoa</taxon>
        <taxon>Nematoda</taxon>
        <taxon>Chromadorea</taxon>
        <taxon>Rhabditida</taxon>
        <taxon>Tylenchina</taxon>
        <taxon>Panagrolaimomorpha</taxon>
        <taxon>Strongyloidoidea</taxon>
        <taxon>Alloionematidae</taxon>
        <taxon>Rhabditophanes</taxon>
    </lineage>
</organism>
<name>A0AC35U988_9BILA</name>
<dbReference type="WBParaSite" id="RSKR_0000908200.1">
    <property type="protein sequence ID" value="RSKR_0000908200.1"/>
    <property type="gene ID" value="RSKR_0000908200"/>
</dbReference>